<feature type="compositionally biased region" description="Low complexity" evidence="1">
    <location>
        <begin position="483"/>
        <end position="494"/>
    </location>
</feature>
<dbReference type="GO" id="GO:0005737">
    <property type="term" value="C:cytoplasm"/>
    <property type="evidence" value="ECO:0007669"/>
    <property type="project" value="TreeGrafter"/>
</dbReference>
<feature type="compositionally biased region" description="Basic residues" evidence="1">
    <location>
        <begin position="31"/>
        <end position="46"/>
    </location>
</feature>
<dbReference type="GO" id="GO:0003697">
    <property type="term" value="F:single-stranded DNA binding"/>
    <property type="evidence" value="ECO:0007669"/>
    <property type="project" value="TreeGrafter"/>
</dbReference>
<sequence>MSRPVRNRKVVNYSQFNESDAEEEYGDDKPKKVRPAPREPKHKRSKNSQDESEDSDDKLSKSKNDSADDFGSEEEENEFGEEEEEGGSDYEEERGKKAKKAKPEKPSKRGPKRKRPADDSDDDKEVSRKRTVRQAASKAASKQREILLGDGGSEDEEHEDQEEPFLDPDESGSDEDFMVEDDDDSDYGRSKKRSKKVIRRGQPDKKEKKSPKPRLKATVTPSPMKGKGKGRRSAKPVEKNSPKEEEEDEEPESPVEDEEEDEDEDLFLSAAEDRNYPDPKLPEFAFPPSSPFSPTLEEIEEFLREKMEPVKEEEELLALKAEASQKLCSFEGSPSSSGHPAASKESEGGGRNQTGEQSWPSSALPTCPPVPFSARFDPAHAAGVPVGSAASANTRGPPTGFVRISSGGPKRDLAHPPGDGASGCSGTKSHPAGPTGVLHPNRHLAVNQQRRQQTRRPEVREDRPPAHKHQDCRDHSRVGSGGSESAEGCCSPGEQGAAHREGPQVLPPRLWEDVHQKQPPEGALPPPHGGEALHLQLARVRLEVRGSASYSH</sequence>
<dbReference type="GO" id="GO:0003690">
    <property type="term" value="F:double-stranded DNA binding"/>
    <property type="evidence" value="ECO:0007669"/>
    <property type="project" value="TreeGrafter"/>
</dbReference>
<name>A0A8C7ZGV2_9TELE</name>
<organism evidence="2 3">
    <name type="scientific">Oryzias sinensis</name>
    <name type="common">Chinese medaka</name>
    <dbReference type="NCBI Taxonomy" id="183150"/>
    <lineage>
        <taxon>Eukaryota</taxon>
        <taxon>Metazoa</taxon>
        <taxon>Chordata</taxon>
        <taxon>Craniata</taxon>
        <taxon>Vertebrata</taxon>
        <taxon>Euteleostomi</taxon>
        <taxon>Actinopterygii</taxon>
        <taxon>Neopterygii</taxon>
        <taxon>Teleostei</taxon>
        <taxon>Neoteleostei</taxon>
        <taxon>Acanthomorphata</taxon>
        <taxon>Ovalentaria</taxon>
        <taxon>Atherinomorphae</taxon>
        <taxon>Beloniformes</taxon>
        <taxon>Adrianichthyidae</taxon>
        <taxon>Oryziinae</taxon>
        <taxon>Oryzias</taxon>
    </lineage>
</organism>
<dbReference type="Proteomes" id="UP000694383">
    <property type="component" value="Unplaced"/>
</dbReference>
<feature type="compositionally biased region" description="Basic and acidic residues" evidence="1">
    <location>
        <begin position="455"/>
        <end position="477"/>
    </location>
</feature>
<proteinExistence type="predicted"/>
<dbReference type="GeneTree" id="ENSGT00940000153414"/>
<accession>A0A8C7ZGV2</accession>
<evidence type="ECO:0000313" key="2">
    <source>
        <dbReference type="Ensembl" id="ENSOSIP00000041662.1"/>
    </source>
</evidence>
<feature type="compositionally biased region" description="Basic residues" evidence="1">
    <location>
        <begin position="190"/>
        <end position="199"/>
    </location>
</feature>
<feature type="compositionally biased region" description="Acidic residues" evidence="1">
    <location>
        <begin position="244"/>
        <end position="266"/>
    </location>
</feature>
<evidence type="ECO:0000256" key="1">
    <source>
        <dbReference type="SAM" id="MobiDB-lite"/>
    </source>
</evidence>
<feature type="compositionally biased region" description="Acidic residues" evidence="1">
    <location>
        <begin position="152"/>
        <end position="185"/>
    </location>
</feature>
<feature type="compositionally biased region" description="Acidic residues" evidence="1">
    <location>
        <begin position="67"/>
        <end position="92"/>
    </location>
</feature>
<feature type="compositionally biased region" description="Polar residues" evidence="1">
    <location>
        <begin position="353"/>
        <end position="364"/>
    </location>
</feature>
<feature type="compositionally biased region" description="Low complexity" evidence="1">
    <location>
        <begin position="379"/>
        <end position="392"/>
    </location>
</feature>
<dbReference type="PANTHER" id="PTHR15361:SF1">
    <property type="entry name" value="NUCLEAR UBIQUITOUS CASEIN AND CYCLIN-DEPENDENT KINASE SUBSTRATE 1"/>
    <property type="match status" value="1"/>
</dbReference>
<evidence type="ECO:0000313" key="3">
    <source>
        <dbReference type="Proteomes" id="UP000694383"/>
    </source>
</evidence>
<dbReference type="Ensembl" id="ENSOSIT00000043874.1">
    <property type="protein sequence ID" value="ENSOSIP00000041662.1"/>
    <property type="gene ID" value="ENSOSIG00000020208.1"/>
</dbReference>
<dbReference type="PANTHER" id="PTHR15361">
    <property type="entry name" value="RAD51/NUKS-INTERACTING PROTEIN"/>
    <property type="match status" value="1"/>
</dbReference>
<dbReference type="AlphaFoldDB" id="A0A8C7ZGV2"/>
<dbReference type="GO" id="GO:0036297">
    <property type="term" value="P:interstrand cross-link repair"/>
    <property type="evidence" value="ECO:0007669"/>
    <property type="project" value="TreeGrafter"/>
</dbReference>
<dbReference type="GO" id="GO:0000724">
    <property type="term" value="P:double-strand break repair via homologous recombination"/>
    <property type="evidence" value="ECO:0007669"/>
    <property type="project" value="TreeGrafter"/>
</dbReference>
<protein>
    <submittedName>
        <fullName evidence="2">Nuclear casein kinase and cyclin-dependent kinase substrate 1a</fullName>
    </submittedName>
</protein>
<feature type="compositionally biased region" description="Low complexity" evidence="1">
    <location>
        <begin position="332"/>
        <end position="341"/>
    </location>
</feature>
<reference evidence="2" key="2">
    <citation type="submission" date="2025-09" db="UniProtKB">
        <authorList>
            <consortium name="Ensembl"/>
        </authorList>
    </citation>
    <scope>IDENTIFICATION</scope>
</reference>
<feature type="region of interest" description="Disordered" evidence="1">
    <location>
        <begin position="328"/>
        <end position="511"/>
    </location>
</feature>
<keyword evidence="3" id="KW-1185">Reference proteome</keyword>
<feature type="region of interest" description="Disordered" evidence="1">
    <location>
        <begin position="1"/>
        <end position="293"/>
    </location>
</feature>
<feature type="compositionally biased region" description="Basic and acidic residues" evidence="1">
    <location>
        <begin position="271"/>
        <end position="281"/>
    </location>
</feature>
<reference evidence="2" key="1">
    <citation type="submission" date="2025-08" db="UniProtKB">
        <authorList>
            <consortium name="Ensembl"/>
        </authorList>
    </citation>
    <scope>IDENTIFICATION</scope>
</reference>
<feature type="compositionally biased region" description="Basic and acidic residues" evidence="1">
    <location>
        <begin position="57"/>
        <end position="66"/>
    </location>
</feature>
<dbReference type="InterPro" id="IPR052003">
    <property type="entry name" value="HR_DNA-Binding_Protein"/>
</dbReference>